<dbReference type="InterPro" id="IPR007060">
    <property type="entry name" value="FtsL/DivIC"/>
</dbReference>
<dbReference type="Pfam" id="PF04977">
    <property type="entry name" value="DivIC"/>
    <property type="match status" value="1"/>
</dbReference>
<accession>A0A917TGC3</accession>
<gene>
    <name evidence="3" type="ORF">GCM10011608_00400</name>
</gene>
<feature type="compositionally biased region" description="Low complexity" evidence="1">
    <location>
        <begin position="64"/>
        <end position="80"/>
    </location>
</feature>
<keyword evidence="2" id="KW-0812">Transmembrane</keyword>
<feature type="region of interest" description="Disordered" evidence="1">
    <location>
        <begin position="1"/>
        <end position="80"/>
    </location>
</feature>
<evidence type="ECO:0000313" key="3">
    <source>
        <dbReference type="EMBL" id="GGM19720.1"/>
    </source>
</evidence>
<organism evidence="3 4">
    <name type="scientific">Micromonospora sonchi</name>
    <dbReference type="NCBI Taxonomy" id="1763543"/>
    <lineage>
        <taxon>Bacteria</taxon>
        <taxon>Bacillati</taxon>
        <taxon>Actinomycetota</taxon>
        <taxon>Actinomycetes</taxon>
        <taxon>Micromonosporales</taxon>
        <taxon>Micromonosporaceae</taxon>
        <taxon>Micromonospora</taxon>
    </lineage>
</organism>
<dbReference type="EMBL" id="BMNB01000001">
    <property type="protein sequence ID" value="GGM19720.1"/>
    <property type="molecule type" value="Genomic_DNA"/>
</dbReference>
<evidence type="ECO:0000256" key="2">
    <source>
        <dbReference type="SAM" id="Phobius"/>
    </source>
</evidence>
<comment type="caution">
    <text evidence="3">The sequence shown here is derived from an EMBL/GenBank/DDBJ whole genome shotgun (WGS) entry which is preliminary data.</text>
</comment>
<proteinExistence type="predicted"/>
<keyword evidence="2" id="KW-1133">Transmembrane helix</keyword>
<keyword evidence="4" id="KW-1185">Reference proteome</keyword>
<feature type="compositionally biased region" description="Low complexity" evidence="1">
    <location>
        <begin position="34"/>
        <end position="52"/>
    </location>
</feature>
<protein>
    <recommendedName>
        <fullName evidence="5">Cell division protein FtsB</fullName>
    </recommendedName>
</protein>
<name>A0A917TGC3_9ACTN</name>
<feature type="region of interest" description="Disordered" evidence="1">
    <location>
        <begin position="171"/>
        <end position="190"/>
    </location>
</feature>
<evidence type="ECO:0000313" key="4">
    <source>
        <dbReference type="Proteomes" id="UP000608890"/>
    </source>
</evidence>
<evidence type="ECO:0008006" key="5">
    <source>
        <dbReference type="Google" id="ProtNLM"/>
    </source>
</evidence>
<evidence type="ECO:0000256" key="1">
    <source>
        <dbReference type="SAM" id="MobiDB-lite"/>
    </source>
</evidence>
<keyword evidence="2" id="KW-0472">Membrane</keyword>
<reference evidence="3" key="1">
    <citation type="journal article" date="2014" name="Int. J. Syst. Evol. Microbiol.">
        <title>Complete genome sequence of Corynebacterium casei LMG S-19264T (=DSM 44701T), isolated from a smear-ripened cheese.</title>
        <authorList>
            <consortium name="US DOE Joint Genome Institute (JGI-PGF)"/>
            <person name="Walter F."/>
            <person name="Albersmeier A."/>
            <person name="Kalinowski J."/>
            <person name="Ruckert C."/>
        </authorList>
    </citation>
    <scope>NUCLEOTIDE SEQUENCE</scope>
    <source>
        <strain evidence="3">CGMCC 4.7312</strain>
    </source>
</reference>
<feature type="transmembrane region" description="Helical" evidence="2">
    <location>
        <begin position="84"/>
        <end position="104"/>
    </location>
</feature>
<dbReference type="Proteomes" id="UP000608890">
    <property type="component" value="Unassembled WGS sequence"/>
</dbReference>
<reference evidence="3" key="2">
    <citation type="submission" date="2020-09" db="EMBL/GenBank/DDBJ databases">
        <authorList>
            <person name="Sun Q."/>
            <person name="Zhou Y."/>
        </authorList>
    </citation>
    <scope>NUCLEOTIDE SEQUENCE</scope>
    <source>
        <strain evidence="3">CGMCC 4.7312</strain>
    </source>
</reference>
<dbReference type="RefSeq" id="WP_189040157.1">
    <property type="nucleotide sequence ID" value="NZ_BMNB01000001.1"/>
</dbReference>
<sequence>MQQRRTPGGPRPARRPGVTGRSGAGRGAVRDGGVRATPRAAAGRTPSAARGAEGVRSAKRPAAARRATAGGGAIRRTASSSRGLTGRATVLFAVLIALALAYTYPVRVYLDQQADIERMEAAQAAQRKLIAELTEQAAKWDDKAYIETKARERFFMRRPGEKMVILLQDPAGAARDAGETGDPAAQAPPDAWYDTLWSSVRAADANQADE</sequence>
<dbReference type="AlphaFoldDB" id="A0A917TGC3"/>